<dbReference type="Pfam" id="PF22769">
    <property type="entry name" value="DCD"/>
    <property type="match status" value="1"/>
</dbReference>
<reference evidence="1" key="1">
    <citation type="submission" date="2020-04" db="EMBL/GenBank/DDBJ databases">
        <authorList>
            <person name="Chiriac C."/>
            <person name="Salcher M."/>
            <person name="Ghai R."/>
            <person name="Kavagutti S V."/>
        </authorList>
    </citation>
    <scope>NUCLEOTIDE SEQUENCE</scope>
</reference>
<accession>A0A6J5KXP8</accession>
<dbReference type="InterPro" id="IPR011962">
    <property type="entry name" value="dCTP_deaminase"/>
</dbReference>
<dbReference type="GO" id="GO:0006229">
    <property type="term" value="P:dUTP biosynthetic process"/>
    <property type="evidence" value="ECO:0007669"/>
    <property type="project" value="InterPro"/>
</dbReference>
<name>A0A6J5KXP8_9CAUD</name>
<dbReference type="Gene3D" id="2.70.40.10">
    <property type="match status" value="1"/>
</dbReference>
<evidence type="ECO:0000313" key="1">
    <source>
        <dbReference type="EMBL" id="CAB4127318.1"/>
    </source>
</evidence>
<sequence>MKHILGKYSKSTLTNVQEGDVQPNAVDLRLDKVFKISDNLFEIDNDTKVHRGSEPVEPNADGWFELEPGAYEVIMENVISVADGEAGFVITRSTLNRNGVFLTSGLYDSGYGIDVNTGEAVGGVMAGVMHVNVGPALIKKGTRVGQYIMWNAETLSLYNGSYGNHKEHDTKYQ</sequence>
<dbReference type="EMBL" id="LR796208">
    <property type="protein sequence ID" value="CAB4127318.1"/>
    <property type="molecule type" value="Genomic_DNA"/>
</dbReference>
<proteinExistence type="predicted"/>
<dbReference type="GO" id="GO:0008829">
    <property type="term" value="F:dCTP deaminase activity"/>
    <property type="evidence" value="ECO:0007669"/>
    <property type="project" value="InterPro"/>
</dbReference>
<gene>
    <name evidence="1" type="ORF">UFOVP84_127</name>
</gene>
<protein>
    <submittedName>
        <fullName evidence="1">Dcd Deoxycytidine deaminase</fullName>
    </submittedName>
</protein>
<dbReference type="InterPro" id="IPR036157">
    <property type="entry name" value="dUTPase-like_sf"/>
</dbReference>
<organism evidence="1">
    <name type="scientific">uncultured Caudovirales phage</name>
    <dbReference type="NCBI Taxonomy" id="2100421"/>
    <lineage>
        <taxon>Viruses</taxon>
        <taxon>Duplodnaviria</taxon>
        <taxon>Heunggongvirae</taxon>
        <taxon>Uroviricota</taxon>
        <taxon>Caudoviricetes</taxon>
        <taxon>Peduoviridae</taxon>
        <taxon>Maltschvirus</taxon>
        <taxon>Maltschvirus maltsch</taxon>
    </lineage>
</organism>
<dbReference type="SUPFAM" id="SSF51283">
    <property type="entry name" value="dUTPase-like"/>
    <property type="match status" value="1"/>
</dbReference>